<dbReference type="AlphaFoldDB" id="A0A1I4Z6P8"/>
<accession>A0A1I4Z6P8</accession>
<dbReference type="Pfam" id="PF13858">
    <property type="entry name" value="DUF4199"/>
    <property type="match status" value="1"/>
</dbReference>
<sequence>MGKSILKYGLIAGVVAGLPISFMSIAGKDQVPPSWGMLVGYLTMLVAFSTIFIAIKRQRDVERGGVIRFWPALGIGLGISFIAGLIYMLAWEAFMAATDIDFIGAYSQAMIAEEQAKGASAEAIAALSAEMQTLAVDYANPLFRMPMTFAEIFPVGVLVSLVSAALLCNSRFLPATRRKGDAGQVAR</sequence>
<evidence type="ECO:0000313" key="2">
    <source>
        <dbReference type="EMBL" id="SFN45946.1"/>
    </source>
</evidence>
<protein>
    <recommendedName>
        <fullName evidence="4">DUF4199 domain-containing protein</fullName>
    </recommendedName>
</protein>
<feature type="transmembrane region" description="Helical" evidence="1">
    <location>
        <begin position="67"/>
        <end position="90"/>
    </location>
</feature>
<evidence type="ECO:0000256" key="1">
    <source>
        <dbReference type="SAM" id="Phobius"/>
    </source>
</evidence>
<name>A0A1I4Z6P8_9GAMM</name>
<evidence type="ECO:0008006" key="4">
    <source>
        <dbReference type="Google" id="ProtNLM"/>
    </source>
</evidence>
<gene>
    <name evidence="2" type="ORF">SAMN05216289_12319</name>
</gene>
<keyword evidence="1" id="KW-1133">Transmembrane helix</keyword>
<dbReference type="Proteomes" id="UP000198575">
    <property type="component" value="Unassembled WGS sequence"/>
</dbReference>
<keyword evidence="1" id="KW-0812">Transmembrane</keyword>
<dbReference type="STRING" id="578942.SAMN05216289_12319"/>
<dbReference type="OrthoDB" id="6384283at2"/>
<feature type="transmembrane region" description="Helical" evidence="1">
    <location>
        <begin position="38"/>
        <end position="55"/>
    </location>
</feature>
<keyword evidence="3" id="KW-1185">Reference proteome</keyword>
<dbReference type="InterPro" id="IPR025250">
    <property type="entry name" value="DUF4199"/>
</dbReference>
<keyword evidence="1" id="KW-0472">Membrane</keyword>
<feature type="transmembrane region" description="Helical" evidence="1">
    <location>
        <begin position="5"/>
        <end position="26"/>
    </location>
</feature>
<organism evidence="2 3">
    <name type="scientific">Dokdonella immobilis</name>
    <dbReference type="NCBI Taxonomy" id="578942"/>
    <lineage>
        <taxon>Bacteria</taxon>
        <taxon>Pseudomonadati</taxon>
        <taxon>Pseudomonadota</taxon>
        <taxon>Gammaproteobacteria</taxon>
        <taxon>Lysobacterales</taxon>
        <taxon>Rhodanobacteraceae</taxon>
        <taxon>Dokdonella</taxon>
    </lineage>
</organism>
<dbReference type="EMBL" id="FOVF01000023">
    <property type="protein sequence ID" value="SFN45946.1"/>
    <property type="molecule type" value="Genomic_DNA"/>
</dbReference>
<feature type="transmembrane region" description="Helical" evidence="1">
    <location>
        <begin position="152"/>
        <end position="169"/>
    </location>
</feature>
<dbReference type="RefSeq" id="WP_092409104.1">
    <property type="nucleotide sequence ID" value="NZ_FOVF01000023.1"/>
</dbReference>
<evidence type="ECO:0000313" key="3">
    <source>
        <dbReference type="Proteomes" id="UP000198575"/>
    </source>
</evidence>
<reference evidence="2 3" key="1">
    <citation type="submission" date="2016-10" db="EMBL/GenBank/DDBJ databases">
        <authorList>
            <person name="de Groot N.N."/>
        </authorList>
    </citation>
    <scope>NUCLEOTIDE SEQUENCE [LARGE SCALE GENOMIC DNA]</scope>
    <source>
        <strain evidence="2 3">CGMCC 1.7659</strain>
    </source>
</reference>
<proteinExistence type="predicted"/>